<name>A0ACC2GZN0_DALPE</name>
<reference evidence="1" key="1">
    <citation type="submission" date="2021-05" db="EMBL/GenBank/DDBJ databases">
        <authorList>
            <person name="Pan Q."/>
            <person name="Jouanno E."/>
            <person name="Zahm M."/>
            <person name="Klopp C."/>
            <person name="Cabau C."/>
            <person name="Louis A."/>
            <person name="Berthelot C."/>
            <person name="Parey E."/>
            <person name="Roest Crollius H."/>
            <person name="Montfort J."/>
            <person name="Robinson-Rechavi M."/>
            <person name="Bouchez O."/>
            <person name="Lampietro C."/>
            <person name="Lopez Roques C."/>
            <person name="Donnadieu C."/>
            <person name="Postlethwait J."/>
            <person name="Bobe J."/>
            <person name="Dillon D."/>
            <person name="Chandos A."/>
            <person name="von Hippel F."/>
            <person name="Guiguen Y."/>
        </authorList>
    </citation>
    <scope>NUCLEOTIDE SEQUENCE</scope>
    <source>
        <strain evidence="1">YG-Jan2019</strain>
    </source>
</reference>
<sequence>MNGREQLTREPELKEKSLVPVMTAFHLARDIPSRIHRGQTLTLSVVQKSAENGRGKEKDPGYVSSELQLVCGMTMRLPESDTPPFIQTRGRGKEVGDEGSRGEI</sequence>
<organism evidence="1 2">
    <name type="scientific">Dallia pectoralis</name>
    <name type="common">Alaska blackfish</name>
    <dbReference type="NCBI Taxonomy" id="75939"/>
    <lineage>
        <taxon>Eukaryota</taxon>
        <taxon>Metazoa</taxon>
        <taxon>Chordata</taxon>
        <taxon>Craniata</taxon>
        <taxon>Vertebrata</taxon>
        <taxon>Euteleostomi</taxon>
        <taxon>Actinopterygii</taxon>
        <taxon>Neopterygii</taxon>
        <taxon>Teleostei</taxon>
        <taxon>Protacanthopterygii</taxon>
        <taxon>Esociformes</taxon>
        <taxon>Umbridae</taxon>
        <taxon>Dallia</taxon>
    </lineage>
</organism>
<accession>A0ACC2GZN0</accession>
<protein>
    <submittedName>
        <fullName evidence="1">Uncharacterized protein</fullName>
    </submittedName>
</protein>
<comment type="caution">
    <text evidence="1">The sequence shown here is derived from an EMBL/GenBank/DDBJ whole genome shotgun (WGS) entry which is preliminary data.</text>
</comment>
<evidence type="ECO:0000313" key="2">
    <source>
        <dbReference type="Proteomes" id="UP001157502"/>
    </source>
</evidence>
<dbReference type="EMBL" id="CM055734">
    <property type="protein sequence ID" value="KAJ8008952.1"/>
    <property type="molecule type" value="Genomic_DNA"/>
</dbReference>
<dbReference type="Proteomes" id="UP001157502">
    <property type="component" value="Chromosome 7"/>
</dbReference>
<evidence type="ECO:0000313" key="1">
    <source>
        <dbReference type="EMBL" id="KAJ8008952.1"/>
    </source>
</evidence>
<gene>
    <name evidence="1" type="ORF">DPEC_G00083760</name>
</gene>
<proteinExistence type="predicted"/>
<keyword evidence="2" id="KW-1185">Reference proteome</keyword>